<sequence length="202" mass="22340">MPDTRAPYAERRHPRVRVALPVELRTGMVLALGTTEDLSIGGMRIAAPVHLDRERDVWLRFNLPTGHSVHARALVVHSQSDGRVGLSFGELGTADHVALTTTLGALLGYTRRGTRVSRRIHLTVRPVGAQESEAEIAETLFVSPHGGLLVSRAHWKLLDKVLVTWPEKQRSAAAKIVYRRHAGPGGLAEFGFNFTDTEDFWQ</sequence>
<dbReference type="Proteomes" id="UP000779809">
    <property type="component" value="Unassembled WGS sequence"/>
</dbReference>
<comment type="caution">
    <text evidence="2">The sequence shown here is derived from an EMBL/GenBank/DDBJ whole genome shotgun (WGS) entry which is preliminary data.</text>
</comment>
<dbReference type="SUPFAM" id="SSF141371">
    <property type="entry name" value="PilZ domain-like"/>
    <property type="match status" value="1"/>
</dbReference>
<evidence type="ECO:0000259" key="1">
    <source>
        <dbReference type="Pfam" id="PF07238"/>
    </source>
</evidence>
<evidence type="ECO:0000313" key="2">
    <source>
        <dbReference type="EMBL" id="MBI2679249.1"/>
    </source>
</evidence>
<accession>A0A932A9Q0</accession>
<dbReference type="Pfam" id="PF07238">
    <property type="entry name" value="PilZ"/>
    <property type="match status" value="1"/>
</dbReference>
<dbReference type="Gene3D" id="2.40.10.220">
    <property type="entry name" value="predicted glycosyltransferase like domains"/>
    <property type="match status" value="1"/>
</dbReference>
<proteinExistence type="predicted"/>
<reference evidence="2" key="1">
    <citation type="submission" date="2020-07" db="EMBL/GenBank/DDBJ databases">
        <title>Huge and variable diversity of episymbiotic CPR bacteria and DPANN archaea in groundwater ecosystems.</title>
        <authorList>
            <person name="He C.Y."/>
            <person name="Keren R."/>
            <person name="Whittaker M."/>
            <person name="Farag I.F."/>
            <person name="Doudna J."/>
            <person name="Cate J.H.D."/>
            <person name="Banfield J.F."/>
        </authorList>
    </citation>
    <scope>NUCLEOTIDE SEQUENCE</scope>
    <source>
        <strain evidence="2">NC_groundwater_580_Pr5_B-0.1um_64_19</strain>
    </source>
</reference>
<dbReference type="GO" id="GO:0035438">
    <property type="term" value="F:cyclic-di-GMP binding"/>
    <property type="evidence" value="ECO:0007669"/>
    <property type="project" value="InterPro"/>
</dbReference>
<dbReference type="EMBL" id="JACPNR010000013">
    <property type="protein sequence ID" value="MBI2679249.1"/>
    <property type="molecule type" value="Genomic_DNA"/>
</dbReference>
<organism evidence="2 3">
    <name type="scientific">Candidatus Korobacter versatilis</name>
    <dbReference type="NCBI Taxonomy" id="658062"/>
    <lineage>
        <taxon>Bacteria</taxon>
        <taxon>Pseudomonadati</taxon>
        <taxon>Acidobacteriota</taxon>
        <taxon>Terriglobia</taxon>
        <taxon>Terriglobales</taxon>
        <taxon>Candidatus Korobacteraceae</taxon>
        <taxon>Candidatus Korobacter</taxon>
    </lineage>
</organism>
<dbReference type="InterPro" id="IPR009875">
    <property type="entry name" value="PilZ_domain"/>
</dbReference>
<gene>
    <name evidence="2" type="ORF">HYX28_10760</name>
</gene>
<evidence type="ECO:0000313" key="3">
    <source>
        <dbReference type="Proteomes" id="UP000779809"/>
    </source>
</evidence>
<name>A0A932A9Q0_9BACT</name>
<protein>
    <submittedName>
        <fullName evidence="2">PilZ domain-containing protein</fullName>
    </submittedName>
</protein>
<dbReference type="AlphaFoldDB" id="A0A932A9Q0"/>
<feature type="domain" description="PilZ" evidence="1">
    <location>
        <begin position="11"/>
        <end position="96"/>
    </location>
</feature>